<evidence type="ECO:0000313" key="2">
    <source>
        <dbReference type="EMBL" id="PXX45932.1"/>
    </source>
</evidence>
<protein>
    <submittedName>
        <fullName evidence="2">Uncharacterized protein</fullName>
    </submittedName>
</protein>
<keyword evidence="3" id="KW-1185">Reference proteome</keyword>
<gene>
    <name evidence="2" type="ORF">DFR38_11030</name>
</gene>
<feature type="compositionally biased region" description="Basic and acidic residues" evidence="1">
    <location>
        <begin position="39"/>
        <end position="49"/>
    </location>
</feature>
<feature type="compositionally biased region" description="Polar residues" evidence="1">
    <location>
        <begin position="17"/>
        <end position="38"/>
    </location>
</feature>
<organism evidence="2 3">
    <name type="scientific">Aquitalea magnusonii</name>
    <dbReference type="NCBI Taxonomy" id="332411"/>
    <lineage>
        <taxon>Bacteria</taxon>
        <taxon>Pseudomonadati</taxon>
        <taxon>Pseudomonadota</taxon>
        <taxon>Betaproteobacteria</taxon>
        <taxon>Neisseriales</taxon>
        <taxon>Chromobacteriaceae</taxon>
        <taxon>Aquitalea</taxon>
    </lineage>
</organism>
<name>A0A318JFZ5_9NEIS</name>
<feature type="compositionally biased region" description="Basic and acidic residues" evidence="1">
    <location>
        <begin position="1"/>
        <end position="12"/>
    </location>
</feature>
<evidence type="ECO:0000256" key="1">
    <source>
        <dbReference type="SAM" id="MobiDB-lite"/>
    </source>
</evidence>
<dbReference type="AlphaFoldDB" id="A0A318JFZ5"/>
<evidence type="ECO:0000313" key="3">
    <source>
        <dbReference type="Proteomes" id="UP000248395"/>
    </source>
</evidence>
<proteinExistence type="predicted"/>
<sequence>MTSITEKHDTAKPADSSKANAGITSTGPVFSQKGNTVESGKDATKDAAGKEPSTMQDKTVDQAKA</sequence>
<accession>A0A318JFZ5</accession>
<dbReference type="OrthoDB" id="8595206at2"/>
<feature type="region of interest" description="Disordered" evidence="1">
    <location>
        <begin position="1"/>
        <end position="65"/>
    </location>
</feature>
<reference evidence="2 3" key="1">
    <citation type="submission" date="2018-05" db="EMBL/GenBank/DDBJ databases">
        <title>Genomic Encyclopedia of Type Strains, Phase IV (KMG-IV): sequencing the most valuable type-strain genomes for metagenomic binning, comparative biology and taxonomic classification.</title>
        <authorList>
            <person name="Goeker M."/>
        </authorList>
    </citation>
    <scope>NUCLEOTIDE SEQUENCE [LARGE SCALE GENOMIC DNA]</scope>
    <source>
        <strain evidence="2 3">DSM 25134</strain>
    </source>
</reference>
<dbReference type="EMBL" id="QJKC01000010">
    <property type="protein sequence ID" value="PXX45932.1"/>
    <property type="molecule type" value="Genomic_DNA"/>
</dbReference>
<dbReference type="Proteomes" id="UP000248395">
    <property type="component" value="Unassembled WGS sequence"/>
</dbReference>
<dbReference type="RefSeq" id="WP_059284463.1">
    <property type="nucleotide sequence ID" value="NZ_LNQU01000002.1"/>
</dbReference>
<comment type="caution">
    <text evidence="2">The sequence shown here is derived from an EMBL/GenBank/DDBJ whole genome shotgun (WGS) entry which is preliminary data.</text>
</comment>